<dbReference type="GO" id="GO:0015171">
    <property type="term" value="F:amino acid transmembrane transporter activity"/>
    <property type="evidence" value="ECO:0007669"/>
    <property type="project" value="TreeGrafter"/>
</dbReference>
<dbReference type="Proteomes" id="UP000197596">
    <property type="component" value="Unassembled WGS sequence"/>
</dbReference>
<dbReference type="EMBL" id="NJGU01000025">
    <property type="protein sequence ID" value="OWY26359.1"/>
    <property type="molecule type" value="Genomic_DNA"/>
</dbReference>
<dbReference type="RefSeq" id="WP_088752816.1">
    <property type="nucleotide sequence ID" value="NZ_CP193789.1"/>
</dbReference>
<evidence type="ECO:0000313" key="7">
    <source>
        <dbReference type="EMBL" id="OWY26359.1"/>
    </source>
</evidence>
<dbReference type="AlphaFoldDB" id="A0A246WJU9"/>
<sequence>MIAPHDLLLFGLASLVMVLTPGPNMVYCVSRSICQGRMAGIISLCGVAVGFLVHMAAAAFGLTALFLAIPMAYDIVKFAGAAYLLWLAWNAVKPGGSSPFQTRELPPDSPATLFRMGFLTNVLNPKVAVFYMSLFPQFIHPEHGSVLLQSVVLGVTQIAISFSVNSMIVFSAAGIAGFFARNQGWLRAQRYIMGSMLGALAVRLALDERK</sequence>
<accession>A0A246WJU9</accession>
<protein>
    <submittedName>
        <fullName evidence="7">Lysine transporter LysE</fullName>
    </submittedName>
</protein>
<dbReference type="Pfam" id="PF01810">
    <property type="entry name" value="LysE"/>
    <property type="match status" value="1"/>
</dbReference>
<dbReference type="InterPro" id="IPR001123">
    <property type="entry name" value="LeuE-type"/>
</dbReference>
<keyword evidence="4 6" id="KW-1133">Transmembrane helix</keyword>
<name>A0A246WJU9_9BURK</name>
<evidence type="ECO:0000313" key="8">
    <source>
        <dbReference type="Proteomes" id="UP000197596"/>
    </source>
</evidence>
<keyword evidence="5 6" id="KW-0472">Membrane</keyword>
<dbReference type="PANTHER" id="PTHR30086">
    <property type="entry name" value="ARGININE EXPORTER PROTEIN ARGO"/>
    <property type="match status" value="1"/>
</dbReference>
<evidence type="ECO:0000256" key="1">
    <source>
        <dbReference type="ARBA" id="ARBA00004651"/>
    </source>
</evidence>
<evidence type="ECO:0000256" key="3">
    <source>
        <dbReference type="ARBA" id="ARBA00022692"/>
    </source>
</evidence>
<dbReference type="PANTHER" id="PTHR30086:SF20">
    <property type="entry name" value="ARGININE EXPORTER PROTEIN ARGO-RELATED"/>
    <property type="match status" value="1"/>
</dbReference>
<evidence type="ECO:0000256" key="4">
    <source>
        <dbReference type="ARBA" id="ARBA00022989"/>
    </source>
</evidence>
<organism evidence="7 8">
    <name type="scientific">Herbaspirillum robiniae</name>
    <dbReference type="NCBI Taxonomy" id="2014887"/>
    <lineage>
        <taxon>Bacteria</taxon>
        <taxon>Pseudomonadati</taxon>
        <taxon>Pseudomonadota</taxon>
        <taxon>Betaproteobacteria</taxon>
        <taxon>Burkholderiales</taxon>
        <taxon>Oxalobacteraceae</taxon>
        <taxon>Herbaspirillum</taxon>
    </lineage>
</organism>
<comment type="subcellular location">
    <subcellularLocation>
        <location evidence="1">Cell membrane</location>
        <topology evidence="1">Multi-pass membrane protein</topology>
    </subcellularLocation>
</comment>
<evidence type="ECO:0000256" key="5">
    <source>
        <dbReference type="ARBA" id="ARBA00023136"/>
    </source>
</evidence>
<evidence type="ECO:0000256" key="2">
    <source>
        <dbReference type="ARBA" id="ARBA00022475"/>
    </source>
</evidence>
<dbReference type="PIRSF" id="PIRSF006324">
    <property type="entry name" value="LeuE"/>
    <property type="match status" value="1"/>
</dbReference>
<gene>
    <name evidence="7" type="ORF">CEJ42_24300</name>
</gene>
<dbReference type="GO" id="GO:0005886">
    <property type="term" value="C:plasma membrane"/>
    <property type="evidence" value="ECO:0007669"/>
    <property type="project" value="UniProtKB-SubCell"/>
</dbReference>
<keyword evidence="3 6" id="KW-0812">Transmembrane</keyword>
<comment type="caution">
    <text evidence="7">The sequence shown here is derived from an EMBL/GenBank/DDBJ whole genome shotgun (WGS) entry which is preliminary data.</text>
</comment>
<feature type="transmembrane region" description="Helical" evidence="6">
    <location>
        <begin position="146"/>
        <end position="176"/>
    </location>
</feature>
<feature type="transmembrane region" description="Helical" evidence="6">
    <location>
        <begin position="41"/>
        <end position="68"/>
    </location>
</feature>
<keyword evidence="2" id="KW-1003">Cell membrane</keyword>
<feature type="transmembrane region" description="Helical" evidence="6">
    <location>
        <begin position="75"/>
        <end position="92"/>
    </location>
</feature>
<proteinExistence type="predicted"/>
<evidence type="ECO:0000256" key="6">
    <source>
        <dbReference type="SAM" id="Phobius"/>
    </source>
</evidence>
<reference evidence="7 8" key="1">
    <citation type="submission" date="2017-06" db="EMBL/GenBank/DDBJ databases">
        <title>Herbaspirillum phytohormonus sp. nov., isolated from the root nodule of Robinia pseudoacacia in lead-zinc mine.</title>
        <authorList>
            <person name="Fan M."/>
            <person name="Lin Y."/>
        </authorList>
    </citation>
    <scope>NUCLEOTIDE SEQUENCE [LARGE SCALE GENOMIC DNA]</scope>
    <source>
        <strain evidence="7 8">HZ10</strain>
    </source>
</reference>